<accession>A0AAD4SY18</accession>
<feature type="region of interest" description="Disordered" evidence="3">
    <location>
        <begin position="555"/>
        <end position="602"/>
    </location>
</feature>
<feature type="region of interest" description="Disordered" evidence="3">
    <location>
        <begin position="636"/>
        <end position="660"/>
    </location>
</feature>
<dbReference type="InterPro" id="IPR001487">
    <property type="entry name" value="Bromodomain"/>
</dbReference>
<evidence type="ECO:0000313" key="6">
    <source>
        <dbReference type="Proteomes" id="UP001202328"/>
    </source>
</evidence>
<feature type="compositionally biased region" description="Basic and acidic residues" evidence="3">
    <location>
        <begin position="349"/>
        <end position="362"/>
    </location>
</feature>
<reference evidence="5" key="1">
    <citation type="submission" date="2022-04" db="EMBL/GenBank/DDBJ databases">
        <title>A functionally conserved STORR gene fusion in Papaver species that diverged 16.8 million years ago.</title>
        <authorList>
            <person name="Catania T."/>
        </authorList>
    </citation>
    <scope>NUCLEOTIDE SEQUENCE</scope>
    <source>
        <strain evidence="5">S-188037</strain>
    </source>
</reference>
<feature type="region of interest" description="Disordered" evidence="3">
    <location>
        <begin position="1"/>
        <end position="140"/>
    </location>
</feature>
<feature type="region of interest" description="Disordered" evidence="3">
    <location>
        <begin position="349"/>
        <end position="382"/>
    </location>
</feature>
<dbReference type="CDD" id="cd04369">
    <property type="entry name" value="Bromodomain"/>
    <property type="match status" value="1"/>
</dbReference>
<comment type="caution">
    <text evidence="5">The sequence shown here is derived from an EMBL/GenBank/DDBJ whole genome shotgun (WGS) entry which is preliminary data.</text>
</comment>
<keyword evidence="1 2" id="KW-0103">Bromodomain</keyword>
<feature type="region of interest" description="Disordered" evidence="3">
    <location>
        <begin position="761"/>
        <end position="783"/>
    </location>
</feature>
<feature type="compositionally biased region" description="Acidic residues" evidence="3">
    <location>
        <begin position="64"/>
        <end position="81"/>
    </location>
</feature>
<dbReference type="Proteomes" id="UP001202328">
    <property type="component" value="Unassembled WGS sequence"/>
</dbReference>
<dbReference type="PROSITE" id="PS50014">
    <property type="entry name" value="BROMODOMAIN_2"/>
    <property type="match status" value="1"/>
</dbReference>
<protein>
    <recommendedName>
        <fullName evidence="4">Bromo domain-containing protein</fullName>
    </recommendedName>
</protein>
<dbReference type="InterPro" id="IPR051831">
    <property type="entry name" value="Bromodomain_contain_prot"/>
</dbReference>
<evidence type="ECO:0000313" key="5">
    <source>
        <dbReference type="EMBL" id="KAI3928563.1"/>
    </source>
</evidence>
<organism evidence="5 6">
    <name type="scientific">Papaver atlanticum</name>
    <dbReference type="NCBI Taxonomy" id="357466"/>
    <lineage>
        <taxon>Eukaryota</taxon>
        <taxon>Viridiplantae</taxon>
        <taxon>Streptophyta</taxon>
        <taxon>Embryophyta</taxon>
        <taxon>Tracheophyta</taxon>
        <taxon>Spermatophyta</taxon>
        <taxon>Magnoliopsida</taxon>
        <taxon>Ranunculales</taxon>
        <taxon>Papaveraceae</taxon>
        <taxon>Papaveroideae</taxon>
        <taxon>Papaver</taxon>
    </lineage>
</organism>
<dbReference type="Pfam" id="PF00439">
    <property type="entry name" value="Bromodomain"/>
    <property type="match status" value="1"/>
</dbReference>
<feature type="region of interest" description="Disordered" evidence="3">
    <location>
        <begin position="412"/>
        <end position="441"/>
    </location>
</feature>
<feature type="region of interest" description="Disordered" evidence="3">
    <location>
        <begin position="179"/>
        <end position="226"/>
    </location>
</feature>
<evidence type="ECO:0000256" key="3">
    <source>
        <dbReference type="SAM" id="MobiDB-lite"/>
    </source>
</evidence>
<feature type="domain" description="Bromo" evidence="4">
    <location>
        <begin position="258"/>
        <end position="328"/>
    </location>
</feature>
<dbReference type="AlphaFoldDB" id="A0AAD4SY18"/>
<feature type="compositionally biased region" description="Polar residues" evidence="3">
    <location>
        <begin position="555"/>
        <end position="575"/>
    </location>
</feature>
<dbReference type="PRINTS" id="PR00503">
    <property type="entry name" value="BROMODOMAIN"/>
</dbReference>
<keyword evidence="6" id="KW-1185">Reference proteome</keyword>
<sequence>MGKIMKRKKKAGGGRPAPAGKVDFIPSSRKVGGVVKSQRSQVSESDHKRSIRRRNPSYYGYRDFDDDDDEEEEEDDDEEEEERRREKKMKLVLKLPGGRYNNNKNNNHHHSKNNSNYIKDEGFSGVDSVTSPTRLEDGRRRTRLKKLEVMSESTSSEYGGGSVVKKSISTNKRRKIQGSVNDFYDYDDDRNVEGNDDEEEEEDDDDRCDKLFNGSSDQKIQKTKKERGHNVDIKETCLVSGVPLPDRQELELILDKLQRKDTYDVFAQPVDPDELPDYYDVIEHPMDFGTIRKKLAGGTYSNLEEFENDVHLVCSNAMQYNAAETVYFKQANSIQELARTKFQSLRIDSEHPKAEAKSEQKTKSNSLVKKPEKNSSCTPFQEPVGSDFSSGATLASVVDTCSLSIPAVQAGCEKPSSGDGLVNENSSLTENKPDEAEEQLSEKDVPAKLVKRIVVIDENRRKTYSISSEPVFDTESIFTPFEGDTKQLVDVMLHEDHSYARSLARFAAALGPFAWKVASLRIEQALPTGMNFGRGWVGEYEPLPKRLLMPKCRTQKAQATPKVTESRTKNSSVVAASSKPVDPANNSPLGWPISARKPPVVGSDRLKPVPLATHRQENKLTINFAKPENILRQIELNSSPSSSGTPHSASPRNPFARDSETKNRTLQMVSRNGNVDQSAAFKKPEVVREVINSTKSDWVSRSPKFISKMEARSGTHSPCGNQNQGTNERNQMIRVFAEKTQHQLTSSKPPTIDIQHLMMSAPSQRRGDSSPAATGDRHQGLNDADRMTRMVAEKTEHQLKWQNHPTTDTRELMMPVPSPRRNDCSATASDHHLFLGNPSQMPRMLTEKTQEQLKSSNPPTIGTQQLMMPVSYPRRDGSSAAATDHHQGLSNPNQMLRMLAEKTQQHLKASNLPTTGTQQLMSVSTPRTDDSSAASTAAARAWMSLGAPHLKPLERPDPPRMEMSAASLFNPTQESSQSVLHFRGEPPSGGLQFQSLNRFHPQLLGREPHFQNSRQMVFPQRVTADLSQFQMQPPWQGFIQHPTHPTQANKKRDMLPPDLNLTFQSSGSSGILADSQLPDLALQL</sequence>
<evidence type="ECO:0000259" key="4">
    <source>
        <dbReference type="PROSITE" id="PS50014"/>
    </source>
</evidence>
<dbReference type="PANTHER" id="PTHR22881">
    <property type="entry name" value="BROMODOMAIN CONTAINING PROTEIN"/>
    <property type="match status" value="1"/>
</dbReference>
<feature type="compositionally biased region" description="Basic residues" evidence="3">
    <location>
        <begin position="1"/>
        <end position="12"/>
    </location>
</feature>
<proteinExistence type="predicted"/>
<dbReference type="SMART" id="SM00297">
    <property type="entry name" value="BROMO"/>
    <property type="match status" value="1"/>
</dbReference>
<evidence type="ECO:0000256" key="2">
    <source>
        <dbReference type="PROSITE-ProRule" id="PRU00035"/>
    </source>
</evidence>
<dbReference type="PANTHER" id="PTHR22881:SF42">
    <property type="entry name" value="DNA-BINDING BROMODOMAIN-CONTAINING PROTEIN"/>
    <property type="match status" value="1"/>
</dbReference>
<feature type="compositionally biased region" description="Acidic residues" evidence="3">
    <location>
        <begin position="184"/>
        <end position="206"/>
    </location>
</feature>
<evidence type="ECO:0000256" key="1">
    <source>
        <dbReference type="ARBA" id="ARBA00023117"/>
    </source>
</evidence>
<gene>
    <name evidence="5" type="ORF">MKW98_024164</name>
</gene>
<dbReference type="Gene3D" id="1.20.920.10">
    <property type="entry name" value="Bromodomain-like"/>
    <property type="match status" value="1"/>
</dbReference>
<dbReference type="InterPro" id="IPR036427">
    <property type="entry name" value="Bromodomain-like_sf"/>
</dbReference>
<name>A0AAD4SY18_9MAGN</name>
<dbReference type="SUPFAM" id="SSF47370">
    <property type="entry name" value="Bromodomain"/>
    <property type="match status" value="1"/>
</dbReference>
<feature type="compositionally biased region" description="Low complexity" evidence="3">
    <location>
        <begin position="638"/>
        <end position="651"/>
    </location>
</feature>
<dbReference type="EMBL" id="JAJJMB010007708">
    <property type="protein sequence ID" value="KAI3928563.1"/>
    <property type="molecule type" value="Genomic_DNA"/>
</dbReference>